<dbReference type="PROSITE" id="PS50278">
    <property type="entry name" value="PDGF_2"/>
    <property type="match status" value="1"/>
</dbReference>
<feature type="domain" description="Platelet-derived growth factor (PDGF) family profile" evidence="5">
    <location>
        <begin position="33"/>
        <end position="123"/>
    </location>
</feature>
<evidence type="ECO:0000256" key="2">
    <source>
        <dbReference type="ARBA" id="ARBA00023157"/>
    </source>
</evidence>
<evidence type="ECO:0000256" key="4">
    <source>
        <dbReference type="SAM" id="SignalP"/>
    </source>
</evidence>
<dbReference type="HOGENOM" id="CLU_042996_3_0_1"/>
<dbReference type="Pfam" id="PF00341">
    <property type="entry name" value="PDGF"/>
    <property type="match status" value="1"/>
</dbReference>
<keyword evidence="1 3" id="KW-0339">Growth factor</keyword>
<dbReference type="GO" id="GO:0048010">
    <property type="term" value="P:vascular endothelial growth factor receptor signaling pathway"/>
    <property type="evidence" value="ECO:0007669"/>
    <property type="project" value="TreeGrafter"/>
</dbReference>
<dbReference type="RefSeq" id="XP_003971646.2">
    <property type="nucleotide sequence ID" value="XM_003971597.3"/>
</dbReference>
<evidence type="ECO:0000259" key="5">
    <source>
        <dbReference type="PROSITE" id="PS50278"/>
    </source>
</evidence>
<dbReference type="KEGG" id="tru:101062196"/>
<dbReference type="OrthoDB" id="6370328at2759"/>
<dbReference type="SMART" id="SM00141">
    <property type="entry name" value="PDGF"/>
    <property type="match status" value="1"/>
</dbReference>
<name>H2TV10_TAKRU</name>
<dbReference type="STRING" id="31033.ENSTRUP00000028519"/>
<dbReference type="GO" id="GO:0016020">
    <property type="term" value="C:membrane"/>
    <property type="evidence" value="ECO:0007669"/>
    <property type="project" value="InterPro"/>
</dbReference>
<gene>
    <name evidence="6" type="primary">LOC101062196</name>
</gene>
<accession>H2TV10</accession>
<proteinExistence type="inferred from homology"/>
<keyword evidence="7" id="KW-1185">Reference proteome</keyword>
<reference evidence="6 7" key="1">
    <citation type="journal article" date="2011" name="Genome Biol. Evol.">
        <title>Integration of the genetic map and genome assembly of fugu facilitates insights into distinct features of genome evolution in teleosts and mammals.</title>
        <authorList>
            <person name="Kai W."/>
            <person name="Kikuchi K."/>
            <person name="Tohari S."/>
            <person name="Chew A.K."/>
            <person name="Tay A."/>
            <person name="Fujiwara A."/>
            <person name="Hosoya S."/>
            <person name="Suetake H."/>
            <person name="Naruse K."/>
            <person name="Brenner S."/>
            <person name="Suzuki Y."/>
            <person name="Venkatesh B."/>
        </authorList>
    </citation>
    <scope>NUCLEOTIDE SEQUENCE [LARGE SCALE GENOMIC DNA]</scope>
</reference>
<dbReference type="InterPro" id="IPR000072">
    <property type="entry name" value="PDGF/VEGF_dom"/>
</dbReference>
<dbReference type="InParanoid" id="H2TV10"/>
<keyword evidence="4" id="KW-0732">Signal</keyword>
<evidence type="ECO:0000256" key="3">
    <source>
        <dbReference type="RuleBase" id="RU003818"/>
    </source>
</evidence>
<reference evidence="6" key="2">
    <citation type="submission" date="2025-08" db="UniProtKB">
        <authorList>
            <consortium name="Ensembl"/>
        </authorList>
    </citation>
    <scope>IDENTIFICATION</scope>
</reference>
<dbReference type="InterPro" id="IPR050507">
    <property type="entry name" value="PDGF/VEGF_growth_factor"/>
</dbReference>
<dbReference type="InterPro" id="IPR029034">
    <property type="entry name" value="Cystine-knot_cytokine"/>
</dbReference>
<dbReference type="Proteomes" id="UP000005226">
    <property type="component" value="Chromosome 16"/>
</dbReference>
<evidence type="ECO:0000313" key="7">
    <source>
        <dbReference type="Proteomes" id="UP000005226"/>
    </source>
</evidence>
<protein>
    <submittedName>
        <fullName evidence="6">Vascular endothelial growth factor A-like</fullName>
    </submittedName>
</protein>
<dbReference type="GO" id="GO:0008083">
    <property type="term" value="F:growth factor activity"/>
    <property type="evidence" value="ECO:0007669"/>
    <property type="project" value="UniProtKB-KW"/>
</dbReference>
<dbReference type="OMA" id="CHPMEQL"/>
<dbReference type="GO" id="GO:0005172">
    <property type="term" value="F:vascular endothelial growth factor receptor binding"/>
    <property type="evidence" value="ECO:0007669"/>
    <property type="project" value="TreeGrafter"/>
</dbReference>
<feature type="signal peptide" evidence="4">
    <location>
        <begin position="1"/>
        <end position="21"/>
    </location>
</feature>
<dbReference type="GO" id="GO:0001938">
    <property type="term" value="P:positive regulation of endothelial cell proliferation"/>
    <property type="evidence" value="ECO:0007669"/>
    <property type="project" value="TreeGrafter"/>
</dbReference>
<dbReference type="GeneTree" id="ENSGT00940000160164"/>
<dbReference type="SUPFAM" id="SSF57501">
    <property type="entry name" value="Cystine-knot cytokines"/>
    <property type="match status" value="1"/>
</dbReference>
<dbReference type="GO" id="GO:0001666">
    <property type="term" value="P:response to hypoxia"/>
    <property type="evidence" value="ECO:0007669"/>
    <property type="project" value="TreeGrafter"/>
</dbReference>
<dbReference type="GO" id="GO:0042056">
    <property type="term" value="F:chemoattractant activity"/>
    <property type="evidence" value="ECO:0007669"/>
    <property type="project" value="TreeGrafter"/>
</dbReference>
<reference evidence="6" key="3">
    <citation type="submission" date="2025-09" db="UniProtKB">
        <authorList>
            <consortium name="Ensembl"/>
        </authorList>
    </citation>
    <scope>IDENTIFICATION</scope>
</reference>
<dbReference type="GO" id="GO:0050930">
    <property type="term" value="P:induction of positive chemotaxis"/>
    <property type="evidence" value="ECO:0007669"/>
    <property type="project" value="TreeGrafter"/>
</dbReference>
<dbReference type="GO" id="GO:0002040">
    <property type="term" value="P:sprouting angiogenesis"/>
    <property type="evidence" value="ECO:0007669"/>
    <property type="project" value="TreeGrafter"/>
</dbReference>
<feature type="chain" id="PRO_5017394009" evidence="4">
    <location>
        <begin position="22"/>
        <end position="169"/>
    </location>
</feature>
<dbReference type="AlphaFoldDB" id="H2TV10"/>
<dbReference type="Gene3D" id="2.10.90.10">
    <property type="entry name" value="Cystine-knot cytokines"/>
    <property type="match status" value="1"/>
</dbReference>
<comment type="similarity">
    <text evidence="3">Belongs to the PDGF/VEGF growth factor family.</text>
</comment>
<dbReference type="GO" id="GO:0060754">
    <property type="term" value="P:positive regulation of mast cell chemotaxis"/>
    <property type="evidence" value="ECO:0007669"/>
    <property type="project" value="TreeGrafter"/>
</dbReference>
<evidence type="ECO:0000256" key="1">
    <source>
        <dbReference type="ARBA" id="ARBA00023030"/>
    </source>
</evidence>
<organism evidence="6 7">
    <name type="scientific">Takifugu rubripes</name>
    <name type="common">Japanese pufferfish</name>
    <name type="synonym">Fugu rubripes</name>
    <dbReference type="NCBI Taxonomy" id="31033"/>
    <lineage>
        <taxon>Eukaryota</taxon>
        <taxon>Metazoa</taxon>
        <taxon>Chordata</taxon>
        <taxon>Craniata</taxon>
        <taxon>Vertebrata</taxon>
        <taxon>Euteleostomi</taxon>
        <taxon>Actinopterygii</taxon>
        <taxon>Neopterygii</taxon>
        <taxon>Teleostei</taxon>
        <taxon>Neoteleostei</taxon>
        <taxon>Acanthomorphata</taxon>
        <taxon>Eupercaria</taxon>
        <taxon>Tetraodontiformes</taxon>
        <taxon>Tetradontoidea</taxon>
        <taxon>Tetraodontidae</taxon>
        <taxon>Takifugu</taxon>
    </lineage>
</organism>
<evidence type="ECO:0000313" key="6">
    <source>
        <dbReference type="Ensembl" id="ENSTRUP00000028519.2"/>
    </source>
</evidence>
<dbReference type="GO" id="GO:0038084">
    <property type="term" value="P:vascular endothelial growth factor signaling pathway"/>
    <property type="evidence" value="ECO:0007669"/>
    <property type="project" value="TreeGrafter"/>
</dbReference>
<dbReference type="CDD" id="cd00135">
    <property type="entry name" value="PDGF"/>
    <property type="match status" value="1"/>
</dbReference>
<sequence length="169" mass="19140">MQLLIGTMQLLLALVLQVAPAQISYPPEKGPTKVMTFQEVWAKSMCQPMEQLVDVEQEYPGEVEYTYMPACVPLKRCSGCCGDEYLECQATLESNITLQVIRIQQASMNYVEITFVEHQRCECGLKIHKKSINNKSSDSVKNKLRRMKHKKAADGCGKCQLSQNKINLH</sequence>
<dbReference type="GO" id="GO:0005615">
    <property type="term" value="C:extracellular space"/>
    <property type="evidence" value="ECO:0007669"/>
    <property type="project" value="TreeGrafter"/>
</dbReference>
<keyword evidence="2" id="KW-1015">Disulfide bond</keyword>
<dbReference type="Ensembl" id="ENSTRUT00000028633.3">
    <property type="protein sequence ID" value="ENSTRUP00000028519.2"/>
    <property type="gene ID" value="ENSTRUG00000011294.3"/>
</dbReference>
<dbReference type="PANTHER" id="PTHR12025">
    <property type="entry name" value="VASCULAR ENDOTHELIAL GROWTH FACTOR"/>
    <property type="match status" value="1"/>
</dbReference>
<dbReference type="GO" id="GO:0045766">
    <property type="term" value="P:positive regulation of angiogenesis"/>
    <property type="evidence" value="ECO:0007669"/>
    <property type="project" value="TreeGrafter"/>
</dbReference>
<dbReference type="PANTHER" id="PTHR12025:SF9">
    <property type="entry name" value="PLACENTA GROWTH FACTOR"/>
    <property type="match status" value="1"/>
</dbReference>
<dbReference type="GeneID" id="101062196"/>